<dbReference type="RefSeq" id="WP_054717252.1">
    <property type="nucleotide sequence ID" value="NZ_AZEU01000330.1"/>
</dbReference>
<dbReference type="SUPFAM" id="SSF53254">
    <property type="entry name" value="Phosphoglycerate mutase-like"/>
    <property type="match status" value="1"/>
</dbReference>
<organism evidence="4 5">
    <name type="scientific">Lacticaseibacillus manihotivorans DSM 13343 = JCM 12514</name>
    <dbReference type="NCBI Taxonomy" id="1423769"/>
    <lineage>
        <taxon>Bacteria</taxon>
        <taxon>Bacillati</taxon>
        <taxon>Bacillota</taxon>
        <taxon>Bacilli</taxon>
        <taxon>Lactobacillales</taxon>
        <taxon>Lactobacillaceae</taxon>
        <taxon>Lacticaseibacillus</taxon>
    </lineage>
</organism>
<comment type="caution">
    <text evidence="4">The sequence shown here is derived from an EMBL/GenBank/DDBJ whole genome shotgun (WGS) entry which is preliminary data.</text>
</comment>
<dbReference type="AlphaFoldDB" id="A0A0R1PVV0"/>
<dbReference type="InterPro" id="IPR029033">
    <property type="entry name" value="His_PPase_superfam"/>
</dbReference>
<keyword evidence="1" id="KW-0378">Hydrolase</keyword>
<feature type="binding site" evidence="3">
    <location>
        <begin position="86"/>
        <end position="89"/>
    </location>
    <ligand>
        <name>substrate</name>
    </ligand>
</feature>
<keyword evidence="5" id="KW-1185">Reference proteome</keyword>
<proteinExistence type="predicted"/>
<accession>A0A0R1PVV0</accession>
<dbReference type="GO" id="GO:0045820">
    <property type="term" value="P:negative regulation of glycolytic process"/>
    <property type="evidence" value="ECO:0007669"/>
    <property type="project" value="TreeGrafter"/>
</dbReference>
<feature type="binding site" evidence="3">
    <location>
        <begin position="8"/>
        <end position="15"/>
    </location>
    <ligand>
        <name>substrate</name>
    </ligand>
</feature>
<dbReference type="PANTHER" id="PTHR46517">
    <property type="entry name" value="FRUCTOSE-2,6-BISPHOSPHATASE TIGAR"/>
    <property type="match status" value="1"/>
</dbReference>
<feature type="binding site" evidence="3">
    <location>
        <position position="60"/>
    </location>
    <ligand>
        <name>substrate</name>
    </ligand>
</feature>
<dbReference type="OrthoDB" id="9782128at2"/>
<reference evidence="4 5" key="1">
    <citation type="journal article" date="2015" name="Genome Announc.">
        <title>Expanding the biotechnology potential of lactobacilli through comparative genomics of 213 strains and associated genera.</title>
        <authorList>
            <person name="Sun Z."/>
            <person name="Harris H.M."/>
            <person name="McCann A."/>
            <person name="Guo C."/>
            <person name="Argimon S."/>
            <person name="Zhang W."/>
            <person name="Yang X."/>
            <person name="Jeffery I.B."/>
            <person name="Cooney J.C."/>
            <person name="Kagawa T.F."/>
            <person name="Liu W."/>
            <person name="Song Y."/>
            <person name="Salvetti E."/>
            <person name="Wrobel A."/>
            <person name="Rasinkangas P."/>
            <person name="Parkhill J."/>
            <person name="Rea M.C."/>
            <person name="O'Sullivan O."/>
            <person name="Ritari J."/>
            <person name="Douillard F.P."/>
            <person name="Paul Ross R."/>
            <person name="Yang R."/>
            <person name="Briner A.E."/>
            <person name="Felis G.E."/>
            <person name="de Vos W.M."/>
            <person name="Barrangou R."/>
            <person name="Klaenhammer T.R."/>
            <person name="Caufield P.W."/>
            <person name="Cui Y."/>
            <person name="Zhang H."/>
            <person name="O'Toole P.W."/>
        </authorList>
    </citation>
    <scope>NUCLEOTIDE SEQUENCE [LARGE SCALE GENOMIC DNA]</scope>
    <source>
        <strain evidence="4 5">DSM 13343</strain>
    </source>
</reference>
<evidence type="ECO:0000313" key="5">
    <source>
        <dbReference type="Proteomes" id="UP000051790"/>
    </source>
</evidence>
<dbReference type="GO" id="GO:0004331">
    <property type="term" value="F:fructose-2,6-bisphosphate 2-phosphatase activity"/>
    <property type="evidence" value="ECO:0007669"/>
    <property type="project" value="TreeGrafter"/>
</dbReference>
<dbReference type="Gene3D" id="3.40.50.1240">
    <property type="entry name" value="Phosphoglycerate mutase-like"/>
    <property type="match status" value="1"/>
</dbReference>
<dbReference type="GO" id="GO:0043456">
    <property type="term" value="P:regulation of pentose-phosphate shunt"/>
    <property type="evidence" value="ECO:0007669"/>
    <property type="project" value="TreeGrafter"/>
</dbReference>
<evidence type="ECO:0000256" key="2">
    <source>
        <dbReference type="PIRSR" id="PIRSR613078-1"/>
    </source>
</evidence>
<dbReference type="PROSITE" id="PS00175">
    <property type="entry name" value="PG_MUTASE"/>
    <property type="match status" value="1"/>
</dbReference>
<evidence type="ECO:0000256" key="1">
    <source>
        <dbReference type="ARBA" id="ARBA00022801"/>
    </source>
</evidence>
<dbReference type="InterPro" id="IPR051695">
    <property type="entry name" value="Phosphoglycerate_Mutase"/>
</dbReference>
<dbReference type="PATRIC" id="fig|1423769.4.peg.3173"/>
<dbReference type="SMART" id="SM00855">
    <property type="entry name" value="PGAM"/>
    <property type="match status" value="1"/>
</dbReference>
<dbReference type="InterPro" id="IPR001345">
    <property type="entry name" value="PG/BPGM_mutase_AS"/>
</dbReference>
<protein>
    <submittedName>
        <fullName evidence="4">Phosphoglycerate mutase family protein</fullName>
    </submittedName>
</protein>
<evidence type="ECO:0000256" key="3">
    <source>
        <dbReference type="PIRSR" id="PIRSR613078-2"/>
    </source>
</evidence>
<dbReference type="Proteomes" id="UP000051790">
    <property type="component" value="Unassembled WGS sequence"/>
</dbReference>
<feature type="active site" description="Proton donor/acceptor" evidence="2">
    <location>
        <position position="86"/>
    </location>
</feature>
<gene>
    <name evidence="4" type="ORF">FD01_GL002943</name>
</gene>
<dbReference type="GO" id="GO:0005829">
    <property type="term" value="C:cytosol"/>
    <property type="evidence" value="ECO:0007669"/>
    <property type="project" value="TreeGrafter"/>
</dbReference>
<dbReference type="EMBL" id="AZEU01000330">
    <property type="protein sequence ID" value="KRL36713.1"/>
    <property type="molecule type" value="Genomic_DNA"/>
</dbReference>
<dbReference type="PANTHER" id="PTHR46517:SF1">
    <property type="entry name" value="FRUCTOSE-2,6-BISPHOSPHATASE TIGAR"/>
    <property type="match status" value="1"/>
</dbReference>
<dbReference type="InterPro" id="IPR013078">
    <property type="entry name" value="His_Pase_superF_clade-1"/>
</dbReference>
<name>A0A0R1PVV0_9LACO</name>
<feature type="active site" description="Tele-phosphohistidine intermediate" evidence="2">
    <location>
        <position position="9"/>
    </location>
</feature>
<dbReference type="Pfam" id="PF00300">
    <property type="entry name" value="His_Phos_1"/>
    <property type="match status" value="1"/>
</dbReference>
<evidence type="ECO:0000313" key="4">
    <source>
        <dbReference type="EMBL" id="KRL36713.1"/>
    </source>
</evidence>
<sequence>MTELYLIRHGQTVYNVQQRIQGMADSELTQTGIADAKALGRGLQKAGVVFDHAFASDLVRAKDTAEIALNAADQYLPVQLDQGLREEDYAHFEGQPQSTRHEALKAILPEGQLEQLVAVANGVHQLDADAEDAQTVQDRFDRAIRRITAGDDQKVMAVAHGTVILLWLEKIGYPLKGQTTMHNASVTQIHCENGQFNVVDFDSLEYVEAGRL</sequence>
<dbReference type="CDD" id="cd07067">
    <property type="entry name" value="HP_PGM_like"/>
    <property type="match status" value="1"/>
</dbReference>